<dbReference type="Proteomes" id="UP001162060">
    <property type="component" value="Unassembled WGS sequence"/>
</dbReference>
<accession>A0AAV1TE21</accession>
<name>A0AAV1TE21_9STRA</name>
<gene>
    <name evidence="1" type="ORF">PM001_LOCUS4543</name>
</gene>
<evidence type="ECO:0000313" key="1">
    <source>
        <dbReference type="EMBL" id="CAK7912382.1"/>
    </source>
</evidence>
<dbReference type="AlphaFoldDB" id="A0AAV1TE21"/>
<dbReference type="EMBL" id="CAKLBY020000039">
    <property type="protein sequence ID" value="CAK7912382.1"/>
    <property type="molecule type" value="Genomic_DNA"/>
</dbReference>
<evidence type="ECO:0000313" key="2">
    <source>
        <dbReference type="Proteomes" id="UP001162060"/>
    </source>
</evidence>
<reference evidence="1" key="1">
    <citation type="submission" date="2024-01" db="EMBL/GenBank/DDBJ databases">
        <authorList>
            <person name="Webb A."/>
        </authorList>
    </citation>
    <scope>NUCLEOTIDE SEQUENCE</scope>
    <source>
        <strain evidence="1">Pm1</strain>
    </source>
</reference>
<organism evidence="1 2">
    <name type="scientific">Peronospora matthiolae</name>
    <dbReference type="NCBI Taxonomy" id="2874970"/>
    <lineage>
        <taxon>Eukaryota</taxon>
        <taxon>Sar</taxon>
        <taxon>Stramenopiles</taxon>
        <taxon>Oomycota</taxon>
        <taxon>Peronosporomycetes</taxon>
        <taxon>Peronosporales</taxon>
        <taxon>Peronosporaceae</taxon>
        <taxon>Peronospora</taxon>
    </lineage>
</organism>
<comment type="caution">
    <text evidence="1">The sequence shown here is derived from an EMBL/GenBank/DDBJ whole genome shotgun (WGS) entry which is preliminary data.</text>
</comment>
<protein>
    <submittedName>
        <fullName evidence="1">Uncharacterized protein</fullName>
    </submittedName>
</protein>
<proteinExistence type="predicted"/>
<sequence>MTKFAMNNEVHGSTGLTPFFVSNALRPRFPVLLGLPDISSWWGGTPDELAPSNSAPATTSPTFDRGDTVDELTSNRLTSAVLKTAVNTAHTLPSTQGNHRPLNFGDTTRWVTESSIDSTRRSDHFRRSQRASPTLDSCVDASPPSKHLSDSAAIKAFIQKRHVVTRFDRDAGANAVEKPKADADKRGRTIQEKFTIGDKVLLSTSGIQDTTITNVGGNKLVPRCLGPFKRYHPSLLTTQTDASGANIVTPDVAEASANQASADPSRSRSPAALQSCAPFQCDGLPPLIDVPENLRWIVDRIVNHRDLKESPRHGDRRRDDYREQLDARLYRDCCIGFLAESHSRESL</sequence>